<dbReference type="InterPro" id="IPR015679">
    <property type="entry name" value="PLipase_D_fam"/>
</dbReference>
<keyword evidence="5" id="KW-0677">Repeat</keyword>
<sequence length="398" mass="45377">MEHSVRGQGQELLPFQTSKESLKVFLLHGNLDIWIREAKNLPNMDMFHKTLGDIMGKLPLKDMCHERYLVMHMSRCLCGAVIARTFMISNSENTVWEQHFYVPVTHHAPEVQFVVKDNDGVFPILGANGKSCKQGAVLSISILYYSVALYQGEVGLGPDLIGLPGTYFPEERLHGKVTLYQDPHVHIDCLPKVKLDHNMKYEHGHCWCEIFDAISQACWLIYITGWSVYHTVGLVRDADDKVNYMLGDLLETKSQEGIRVPLLDCIMQTNDEETPNLFKLSSVKCYFEVGTIYTHHQKTVIVDADAGQYKRKIIAFVGGLDLCLGRYDTPNHPIFKTLQTEHKDEYHKPNFTGPTTGCPREPWHDLHRKIDGPAAYDILTNFEEHWLRASKPPGIKKT</sequence>
<comment type="catalytic activity">
    <reaction evidence="1">
        <text>a 1,2-diacyl-sn-glycero-3-phosphocholine + H2O = a 1,2-diacyl-sn-glycero-3-phosphate + choline + H(+)</text>
        <dbReference type="Rhea" id="RHEA:14445"/>
        <dbReference type="ChEBI" id="CHEBI:15354"/>
        <dbReference type="ChEBI" id="CHEBI:15377"/>
        <dbReference type="ChEBI" id="CHEBI:15378"/>
        <dbReference type="ChEBI" id="CHEBI:57643"/>
        <dbReference type="ChEBI" id="CHEBI:58608"/>
        <dbReference type="EC" id="3.1.4.4"/>
    </reaction>
</comment>
<reference evidence="11 12" key="1">
    <citation type="submission" date="2023-12" db="EMBL/GenBank/DDBJ databases">
        <title>A high-quality genome assembly for Dillenia turbinata (Dilleniales).</title>
        <authorList>
            <person name="Chanderbali A."/>
        </authorList>
    </citation>
    <scope>NUCLEOTIDE SEQUENCE [LARGE SCALE GENOMIC DNA]</scope>
    <source>
        <strain evidence="11">LSX21</strain>
        <tissue evidence="11">Leaf</tissue>
    </source>
</reference>
<dbReference type="Pfam" id="PF00614">
    <property type="entry name" value="PLDc"/>
    <property type="match status" value="1"/>
</dbReference>
<proteinExistence type="inferred from homology"/>
<name>A0AAN8ZRS6_9MAGN</name>
<dbReference type="SUPFAM" id="SSF56024">
    <property type="entry name" value="Phospholipase D/nuclease"/>
    <property type="match status" value="1"/>
</dbReference>
<dbReference type="PANTHER" id="PTHR18896:SF130">
    <property type="entry name" value="PHOSPHOLIPASE D GAMMA 2-RELATED"/>
    <property type="match status" value="1"/>
</dbReference>
<comment type="caution">
    <text evidence="11">The sequence shown here is derived from an EMBL/GenBank/DDBJ whole genome shotgun (WGS) entry which is preliminary data.</text>
</comment>
<evidence type="ECO:0000256" key="8">
    <source>
        <dbReference type="ARBA" id="ARBA00023098"/>
    </source>
</evidence>
<keyword evidence="8" id="KW-0443">Lipid metabolism</keyword>
<evidence type="ECO:0000256" key="5">
    <source>
        <dbReference type="ARBA" id="ARBA00022737"/>
    </source>
</evidence>
<dbReference type="GO" id="GO:0009395">
    <property type="term" value="P:phospholipid catabolic process"/>
    <property type="evidence" value="ECO:0007669"/>
    <property type="project" value="TreeGrafter"/>
</dbReference>
<comment type="cofactor">
    <cofactor evidence="2">
        <name>Ca(2+)</name>
        <dbReference type="ChEBI" id="CHEBI:29108"/>
    </cofactor>
</comment>
<dbReference type="Pfam" id="PF00168">
    <property type="entry name" value="C2"/>
    <property type="match status" value="1"/>
</dbReference>
<evidence type="ECO:0000256" key="3">
    <source>
        <dbReference type="ARBA" id="ARBA00010683"/>
    </source>
</evidence>
<dbReference type="SUPFAM" id="SSF49562">
    <property type="entry name" value="C2 domain (Calcium/lipid-binding domain, CaLB)"/>
    <property type="match status" value="1"/>
</dbReference>
<dbReference type="PROSITE" id="PS50035">
    <property type="entry name" value="PLD"/>
    <property type="match status" value="1"/>
</dbReference>
<evidence type="ECO:0000259" key="9">
    <source>
        <dbReference type="PROSITE" id="PS50004"/>
    </source>
</evidence>
<dbReference type="GO" id="GO:0004630">
    <property type="term" value="F:phospholipase D activity"/>
    <property type="evidence" value="ECO:0007669"/>
    <property type="project" value="UniProtKB-EC"/>
</dbReference>
<dbReference type="InterPro" id="IPR035892">
    <property type="entry name" value="C2_domain_sf"/>
</dbReference>
<organism evidence="11 12">
    <name type="scientific">Dillenia turbinata</name>
    <dbReference type="NCBI Taxonomy" id="194707"/>
    <lineage>
        <taxon>Eukaryota</taxon>
        <taxon>Viridiplantae</taxon>
        <taxon>Streptophyta</taxon>
        <taxon>Embryophyta</taxon>
        <taxon>Tracheophyta</taxon>
        <taxon>Spermatophyta</taxon>
        <taxon>Magnoliopsida</taxon>
        <taxon>eudicotyledons</taxon>
        <taxon>Gunneridae</taxon>
        <taxon>Pentapetalae</taxon>
        <taxon>Dilleniales</taxon>
        <taxon>Dilleniaceae</taxon>
        <taxon>Dillenia</taxon>
    </lineage>
</organism>
<protein>
    <recommendedName>
        <fullName evidence="4">phospholipase D</fullName>
        <ecNumber evidence="4">3.1.4.4</ecNumber>
    </recommendedName>
</protein>
<dbReference type="EC" id="3.1.4.4" evidence="4"/>
<evidence type="ECO:0000256" key="7">
    <source>
        <dbReference type="ARBA" id="ARBA00022963"/>
    </source>
</evidence>
<evidence type="ECO:0000256" key="4">
    <source>
        <dbReference type="ARBA" id="ARBA00012027"/>
    </source>
</evidence>
<evidence type="ECO:0000256" key="2">
    <source>
        <dbReference type="ARBA" id="ARBA00001913"/>
    </source>
</evidence>
<dbReference type="PANTHER" id="PTHR18896">
    <property type="entry name" value="PHOSPHOLIPASE D"/>
    <property type="match status" value="1"/>
</dbReference>
<feature type="domain" description="PLD phosphodiesterase" evidence="10">
    <location>
        <begin position="291"/>
        <end position="326"/>
    </location>
</feature>
<dbReference type="Gene3D" id="2.60.40.150">
    <property type="entry name" value="C2 domain"/>
    <property type="match status" value="1"/>
</dbReference>
<gene>
    <name evidence="11" type="ORF">RJ641_001174</name>
</gene>
<dbReference type="AlphaFoldDB" id="A0AAN8ZRS6"/>
<evidence type="ECO:0000259" key="10">
    <source>
        <dbReference type="PROSITE" id="PS50035"/>
    </source>
</evidence>
<keyword evidence="12" id="KW-1185">Reference proteome</keyword>
<dbReference type="InterPro" id="IPR000008">
    <property type="entry name" value="C2_dom"/>
</dbReference>
<keyword evidence="7" id="KW-0442">Lipid degradation</keyword>
<comment type="similarity">
    <text evidence="3">Belongs to the phospholipase D family. C2-PLD subfamily.</text>
</comment>
<dbReference type="Gene3D" id="3.30.870.10">
    <property type="entry name" value="Endonuclease Chain A"/>
    <property type="match status" value="1"/>
</dbReference>
<dbReference type="GO" id="GO:0005886">
    <property type="term" value="C:plasma membrane"/>
    <property type="evidence" value="ECO:0007669"/>
    <property type="project" value="TreeGrafter"/>
</dbReference>
<evidence type="ECO:0000313" key="12">
    <source>
        <dbReference type="Proteomes" id="UP001370490"/>
    </source>
</evidence>
<dbReference type="EMBL" id="JBAMMX010000001">
    <property type="protein sequence ID" value="KAK6947701.1"/>
    <property type="molecule type" value="Genomic_DNA"/>
</dbReference>
<dbReference type="InterPro" id="IPR001736">
    <property type="entry name" value="PLipase_D/transphosphatidylase"/>
</dbReference>
<dbReference type="Proteomes" id="UP001370490">
    <property type="component" value="Unassembled WGS sequence"/>
</dbReference>
<keyword evidence="6" id="KW-0378">Hydrolase</keyword>
<evidence type="ECO:0000256" key="1">
    <source>
        <dbReference type="ARBA" id="ARBA00000798"/>
    </source>
</evidence>
<accession>A0AAN8ZRS6</accession>
<evidence type="ECO:0000256" key="6">
    <source>
        <dbReference type="ARBA" id="ARBA00022801"/>
    </source>
</evidence>
<feature type="domain" description="C2" evidence="9">
    <location>
        <begin position="7"/>
        <end position="154"/>
    </location>
</feature>
<evidence type="ECO:0000313" key="11">
    <source>
        <dbReference type="EMBL" id="KAK6947701.1"/>
    </source>
</evidence>
<dbReference type="PROSITE" id="PS50004">
    <property type="entry name" value="C2"/>
    <property type="match status" value="1"/>
</dbReference>